<keyword evidence="8" id="KW-1185">Reference proteome</keyword>
<dbReference type="InterPro" id="IPR014436">
    <property type="entry name" value="Extradiol_dOase_DODA"/>
</dbReference>
<accession>A0A1G7I394</accession>
<evidence type="ECO:0000259" key="6">
    <source>
        <dbReference type="Pfam" id="PF02900"/>
    </source>
</evidence>
<reference evidence="8" key="1">
    <citation type="submission" date="2016-10" db="EMBL/GenBank/DDBJ databases">
        <authorList>
            <person name="Varghese N."/>
            <person name="Submissions S."/>
        </authorList>
    </citation>
    <scope>NUCLEOTIDE SEQUENCE [LARGE SCALE GENOMIC DNA]</scope>
    <source>
        <strain evidence="8">DSM 10146</strain>
    </source>
</reference>
<protein>
    <submittedName>
        <fullName evidence="7">Aromatic ring-opening dioxygenase, catalytic subunit, LigB family</fullName>
    </submittedName>
</protein>
<dbReference type="Proteomes" id="UP000198994">
    <property type="component" value="Unassembled WGS sequence"/>
</dbReference>
<comment type="cofactor">
    <cofactor evidence="1">
        <name>Zn(2+)</name>
        <dbReference type="ChEBI" id="CHEBI:29105"/>
    </cofactor>
</comment>
<evidence type="ECO:0000256" key="2">
    <source>
        <dbReference type="ARBA" id="ARBA00007581"/>
    </source>
</evidence>
<evidence type="ECO:0000256" key="5">
    <source>
        <dbReference type="ARBA" id="ARBA00023002"/>
    </source>
</evidence>
<dbReference type="GO" id="GO:0008270">
    <property type="term" value="F:zinc ion binding"/>
    <property type="evidence" value="ECO:0007669"/>
    <property type="project" value="InterPro"/>
</dbReference>
<sequence>MSISQQLQKLKDGLKASDRMPVVFLGHGSPMNAIEDNPYARSWARLGQTLPRPQAILVVSAHWMTRGSTLVSVTARPETIHDFYGFPQELFQQQYPAPGAPGLAAEVVSILASHHAEGDDTWGLDHGAWSVLKFLYPGADVRVFQLSIDMRADLPEHVAIGEALRGLRSRGVLILGSGNVVHNLREVRWGGGPAHDWAEEFDTFFADRLGQGDIAALSDRAGMGRLFNMAHPSFDHYLPALTVAGAADAKDRLIFMNDSIDLGSVSMRSFVYY</sequence>
<dbReference type="PANTHER" id="PTHR30096">
    <property type="entry name" value="4,5-DOPA DIOXYGENASE EXTRADIOL-LIKE PROTEIN"/>
    <property type="match status" value="1"/>
</dbReference>
<dbReference type="SUPFAM" id="SSF53213">
    <property type="entry name" value="LigB-like"/>
    <property type="match status" value="1"/>
</dbReference>
<dbReference type="CDD" id="cd07363">
    <property type="entry name" value="45_DOPA_Dioxygenase"/>
    <property type="match status" value="1"/>
</dbReference>
<dbReference type="Gene3D" id="3.40.830.10">
    <property type="entry name" value="LigB-like"/>
    <property type="match status" value="1"/>
</dbReference>
<dbReference type="GO" id="GO:0016702">
    <property type="term" value="F:oxidoreductase activity, acting on single donors with incorporation of molecular oxygen, incorporation of two atoms of oxygen"/>
    <property type="evidence" value="ECO:0007669"/>
    <property type="project" value="UniProtKB-ARBA"/>
</dbReference>
<evidence type="ECO:0000256" key="4">
    <source>
        <dbReference type="ARBA" id="ARBA00022833"/>
    </source>
</evidence>
<dbReference type="NCBIfam" id="NF007914">
    <property type="entry name" value="PRK10628.1"/>
    <property type="match status" value="1"/>
</dbReference>
<evidence type="ECO:0000256" key="1">
    <source>
        <dbReference type="ARBA" id="ARBA00001947"/>
    </source>
</evidence>
<dbReference type="GO" id="GO:0008198">
    <property type="term" value="F:ferrous iron binding"/>
    <property type="evidence" value="ECO:0007669"/>
    <property type="project" value="InterPro"/>
</dbReference>
<dbReference type="AlphaFoldDB" id="A0A1G7I394"/>
<evidence type="ECO:0000256" key="3">
    <source>
        <dbReference type="ARBA" id="ARBA00022723"/>
    </source>
</evidence>
<dbReference type="EMBL" id="FNAV01000012">
    <property type="protein sequence ID" value="SDF07155.1"/>
    <property type="molecule type" value="Genomic_DNA"/>
</dbReference>
<dbReference type="STRING" id="282683.SAMN04488105_11212"/>
<dbReference type="PANTHER" id="PTHR30096:SF0">
    <property type="entry name" value="4,5-DOPA DIOXYGENASE EXTRADIOL-LIKE PROTEIN"/>
    <property type="match status" value="1"/>
</dbReference>
<gene>
    <name evidence="7" type="ORF">SAMN04488105_11212</name>
</gene>
<dbReference type="OrthoDB" id="9790889at2"/>
<feature type="domain" description="Extradiol ring-cleavage dioxygenase class III enzyme subunit B" evidence="6">
    <location>
        <begin position="47"/>
        <end position="249"/>
    </location>
</feature>
<dbReference type="InterPro" id="IPR004183">
    <property type="entry name" value="Xdiol_dOase_suB"/>
</dbReference>
<organism evidence="7 8">
    <name type="scientific">Salipiger thiooxidans</name>
    <dbReference type="NCBI Taxonomy" id="282683"/>
    <lineage>
        <taxon>Bacteria</taxon>
        <taxon>Pseudomonadati</taxon>
        <taxon>Pseudomonadota</taxon>
        <taxon>Alphaproteobacteria</taxon>
        <taxon>Rhodobacterales</taxon>
        <taxon>Roseobacteraceae</taxon>
        <taxon>Salipiger</taxon>
    </lineage>
</organism>
<keyword evidence="3" id="KW-0479">Metal-binding</keyword>
<keyword evidence="5" id="KW-0560">Oxidoreductase</keyword>
<name>A0A1G7I394_9RHOB</name>
<evidence type="ECO:0000313" key="7">
    <source>
        <dbReference type="EMBL" id="SDF07155.1"/>
    </source>
</evidence>
<keyword evidence="7" id="KW-0223">Dioxygenase</keyword>
<dbReference type="Pfam" id="PF02900">
    <property type="entry name" value="LigB"/>
    <property type="match status" value="1"/>
</dbReference>
<dbReference type="RefSeq" id="WP_089961687.1">
    <property type="nucleotide sequence ID" value="NZ_FNAV01000012.1"/>
</dbReference>
<comment type="similarity">
    <text evidence="2">Belongs to the DODA-type extradiol aromatic ring-opening dioxygenase family.</text>
</comment>
<dbReference type="PIRSF" id="PIRSF006157">
    <property type="entry name" value="Doxgns_DODA"/>
    <property type="match status" value="1"/>
</dbReference>
<keyword evidence="4" id="KW-0862">Zinc</keyword>
<evidence type="ECO:0000313" key="8">
    <source>
        <dbReference type="Proteomes" id="UP000198994"/>
    </source>
</evidence>
<proteinExistence type="inferred from homology"/>